<evidence type="ECO:0000256" key="1">
    <source>
        <dbReference type="SAM" id="MobiDB-lite"/>
    </source>
</evidence>
<evidence type="ECO:0000313" key="3">
    <source>
        <dbReference type="EMBL" id="SLM96244.1"/>
    </source>
</evidence>
<feature type="domain" description="DUF6993" evidence="2">
    <location>
        <begin position="56"/>
        <end position="133"/>
    </location>
</feature>
<gene>
    <name evidence="3" type="ORF">FM105_05525</name>
</gene>
<reference evidence="4" key="1">
    <citation type="submission" date="2017-02" db="EMBL/GenBank/DDBJ databases">
        <authorList>
            <person name="Dridi B."/>
        </authorList>
    </citation>
    <scope>NUCLEOTIDE SEQUENCE [LARGE SCALE GENOMIC DNA]</scope>
    <source>
        <strain evidence="4">B Co 03.10</strain>
    </source>
</reference>
<dbReference type="Pfam" id="PF22504">
    <property type="entry name" value="DUF6993"/>
    <property type="match status" value="1"/>
</dbReference>
<sequence>MVTTRRLAALTGTVALLLTGCSVFEREPSEPKVVESEEPAIVDDVTAVLAPLVEEEGELPTSESLFDTLMDAGYDAGQLEATQDKTPLDTGVSSKMFAVLLEEGCIVGEIREGDIFASLMPPSESTGTCLYGAVDRPEDAPEPSGEPREDGAGDNGAGHIPGEDFSGESADDGEESGGAEDSSDSGSSGSEDGSDGGSGGDSSGDSSDEGSSSDSSGEDSSDGGSSDGGAEEGSDSGAEGGSGDDSGGAGLGGN</sequence>
<feature type="compositionally biased region" description="Low complexity" evidence="1">
    <location>
        <begin position="203"/>
        <end position="215"/>
    </location>
</feature>
<dbReference type="EMBL" id="FWFF01000008">
    <property type="protein sequence ID" value="SLM96244.1"/>
    <property type="molecule type" value="Genomic_DNA"/>
</dbReference>
<evidence type="ECO:0000313" key="4">
    <source>
        <dbReference type="Proteomes" id="UP000196581"/>
    </source>
</evidence>
<evidence type="ECO:0000259" key="2">
    <source>
        <dbReference type="Pfam" id="PF22504"/>
    </source>
</evidence>
<dbReference type="AlphaFoldDB" id="A0A1X6XA77"/>
<proteinExistence type="predicted"/>
<accession>A0A1X6XA77</accession>
<feature type="compositionally biased region" description="Gly residues" evidence="1">
    <location>
        <begin position="238"/>
        <end position="254"/>
    </location>
</feature>
<dbReference type="Proteomes" id="UP000196581">
    <property type="component" value="Unassembled WGS sequence"/>
</dbReference>
<protein>
    <submittedName>
        <fullName evidence="3">LPXTG-motif cell wall anchor domain protein</fullName>
    </submittedName>
</protein>
<dbReference type="PROSITE" id="PS51257">
    <property type="entry name" value="PROKAR_LIPOPROTEIN"/>
    <property type="match status" value="1"/>
</dbReference>
<organism evidence="3 4">
    <name type="scientific">Brevibacterium yomogidense</name>
    <dbReference type="NCBI Taxonomy" id="946573"/>
    <lineage>
        <taxon>Bacteria</taxon>
        <taxon>Bacillati</taxon>
        <taxon>Actinomycetota</taxon>
        <taxon>Actinomycetes</taxon>
        <taxon>Micrococcales</taxon>
        <taxon>Brevibacteriaceae</taxon>
        <taxon>Brevibacterium</taxon>
    </lineage>
</organism>
<keyword evidence="4" id="KW-1185">Reference proteome</keyword>
<dbReference type="InterPro" id="IPR054262">
    <property type="entry name" value="DUF6993"/>
</dbReference>
<feature type="compositionally biased region" description="Acidic residues" evidence="1">
    <location>
        <begin position="165"/>
        <end position="183"/>
    </location>
</feature>
<dbReference type="RefSeq" id="WP_087005976.1">
    <property type="nucleotide sequence ID" value="NZ_FWFF01000008.1"/>
</dbReference>
<name>A0A1X6XA77_9MICO</name>
<feature type="region of interest" description="Disordered" evidence="1">
    <location>
        <begin position="128"/>
        <end position="254"/>
    </location>
</feature>
<feature type="compositionally biased region" description="Basic and acidic residues" evidence="1">
    <location>
        <begin position="135"/>
        <end position="151"/>
    </location>
</feature>